<dbReference type="NCBIfam" id="NF006540">
    <property type="entry name" value="PRK09034.1"/>
    <property type="match status" value="1"/>
</dbReference>
<evidence type="ECO:0000256" key="6">
    <source>
        <dbReference type="ARBA" id="ARBA00022777"/>
    </source>
</evidence>
<comment type="caution">
    <text evidence="15">The sequence shown here is derived from an EMBL/GenBank/DDBJ whole genome shotgun (WGS) entry which is preliminary data.</text>
</comment>
<evidence type="ECO:0000256" key="5">
    <source>
        <dbReference type="ARBA" id="ARBA00022741"/>
    </source>
</evidence>
<comment type="pathway">
    <text evidence="2 12">Amino-acid biosynthesis; L-lysine biosynthesis via DAP pathway; (S)-tetrahydrodipicolinate from L-aspartate: step 1/4.</text>
</comment>
<dbReference type="InterPro" id="IPR001341">
    <property type="entry name" value="Asp_kinase"/>
</dbReference>
<dbReference type="UniPathway" id="UPA00050">
    <property type="reaction ID" value="UER00461"/>
</dbReference>
<evidence type="ECO:0000313" key="15">
    <source>
        <dbReference type="EMBL" id="MPQ45024.1"/>
    </source>
</evidence>
<evidence type="ECO:0000256" key="3">
    <source>
        <dbReference type="ARBA" id="ARBA00010122"/>
    </source>
</evidence>
<feature type="domain" description="Aspartate/glutamate/uridylate kinase" evidence="13">
    <location>
        <begin position="4"/>
        <end position="265"/>
    </location>
</feature>
<dbReference type="InterPro" id="IPR054352">
    <property type="entry name" value="ACT_Aspartokinase"/>
</dbReference>
<dbReference type="UniPathway" id="UPA00034">
    <property type="reaction ID" value="UER00015"/>
</dbReference>
<dbReference type="PIRSF" id="PIRSF000726">
    <property type="entry name" value="Asp_kin"/>
    <property type="match status" value="1"/>
</dbReference>
<proteinExistence type="inferred from homology"/>
<dbReference type="Gene3D" id="3.40.1160.10">
    <property type="entry name" value="Acetylglutamate kinase-like"/>
    <property type="match status" value="1"/>
</dbReference>
<dbReference type="PROSITE" id="PS00324">
    <property type="entry name" value="ASPARTOKINASE"/>
    <property type="match status" value="1"/>
</dbReference>
<dbReference type="GO" id="GO:0019877">
    <property type="term" value="P:diaminopimelate biosynthetic process"/>
    <property type="evidence" value="ECO:0007669"/>
    <property type="project" value="UniProtKB-KW"/>
</dbReference>
<dbReference type="InterPro" id="IPR018042">
    <property type="entry name" value="Aspartate_kinase_CS"/>
</dbReference>
<dbReference type="GO" id="GO:0009089">
    <property type="term" value="P:lysine biosynthetic process via diaminopimelate"/>
    <property type="evidence" value="ECO:0007669"/>
    <property type="project" value="UniProtKB-UniPathway"/>
</dbReference>
<feature type="domain" description="Aspartokinase ACT" evidence="14">
    <location>
        <begin position="380"/>
        <end position="439"/>
    </location>
</feature>
<dbReference type="GO" id="GO:0004072">
    <property type="term" value="F:aspartate kinase activity"/>
    <property type="evidence" value="ECO:0007669"/>
    <property type="project" value="UniProtKB-EC"/>
</dbReference>
<keyword evidence="7 10" id="KW-0067">ATP-binding</keyword>
<dbReference type="Gene3D" id="3.30.2130.10">
    <property type="entry name" value="VC0802-like"/>
    <property type="match status" value="1"/>
</dbReference>
<dbReference type="GO" id="GO:0005829">
    <property type="term" value="C:cytosol"/>
    <property type="evidence" value="ECO:0007669"/>
    <property type="project" value="TreeGrafter"/>
</dbReference>
<dbReference type="UniPathway" id="UPA00051">
    <property type="reaction ID" value="UER00462"/>
</dbReference>
<organism evidence="15 16">
    <name type="scientific">Clostridium tarantellae</name>
    <dbReference type="NCBI Taxonomy" id="39493"/>
    <lineage>
        <taxon>Bacteria</taxon>
        <taxon>Bacillati</taxon>
        <taxon>Bacillota</taxon>
        <taxon>Clostridia</taxon>
        <taxon>Eubacteriales</taxon>
        <taxon>Clostridiaceae</taxon>
        <taxon>Clostridium</taxon>
    </lineage>
</organism>
<dbReference type="GO" id="GO:0009088">
    <property type="term" value="P:threonine biosynthetic process"/>
    <property type="evidence" value="ECO:0007669"/>
    <property type="project" value="UniProtKB-UniPathway"/>
</dbReference>
<dbReference type="Pfam" id="PF00696">
    <property type="entry name" value="AA_kinase"/>
    <property type="match status" value="1"/>
</dbReference>
<dbReference type="NCBIfam" id="TIGR00657">
    <property type="entry name" value="asp_kinases"/>
    <property type="match status" value="1"/>
</dbReference>
<comment type="pathway">
    <text evidence="12">Amino-acid biosynthesis; L-threonine biosynthesis; L-threonine from L-aspartate: step 1/5.</text>
</comment>
<evidence type="ECO:0000313" key="16">
    <source>
        <dbReference type="Proteomes" id="UP000430345"/>
    </source>
</evidence>
<gene>
    <name evidence="15" type="ORF">GBZ86_14965</name>
</gene>
<accession>A0A6I1MPM8</accession>
<sequence length="443" mass="49148">MSEIIVSKFGGSSLANSEQFKKVKNIILSNPNRKYIIPSAPGKRFDKDYKITDLLYLCHAHVTSGIPFDDVFNLIEERYTSIAFDLSINLDLAPYFKEIKNNISNGASSDYAASRGEFLNGIILAKYLDFNFIDSADIIVFDESGNYNVEKTQLAINRYIKPLKNAIIPGFYGANESGEIITFSRGGSDITGSIISAGVNAKTYENWTDVSGFLMADPRIVTNPKTIDVITYKELRELSYMGASVLHEEAIFPVREKGIPIRIKNTNIPSDNGTLIINDISTYSCDNNASITGIAGKKNFTLISIEKALMNSELGFCRKVLSILEIYDVSFETMPASIDSVAFLIDSNKLKNKTSKILDEIKRQCNPDSIDVFHNMAVLATVGRCLSYIPSAPSKIFNALSESNVNIKMIDHGSSELNILIGIKNEDFEKAMNAIYNKFVKKN</sequence>
<reference evidence="15 16" key="1">
    <citation type="submission" date="2019-10" db="EMBL/GenBank/DDBJ databases">
        <title>The Genome Sequence of Clostridium tarantellae Isolated from Fish Brain.</title>
        <authorList>
            <person name="Bano L."/>
            <person name="Kiel M."/>
            <person name="Sales G."/>
            <person name="Doxey A.C."/>
            <person name="Mansfield M.J."/>
            <person name="Schiavone M."/>
            <person name="Rossetto O."/>
            <person name="Pirazzini M."/>
            <person name="Dobrindt U."/>
            <person name="Montecucco C."/>
        </authorList>
    </citation>
    <scope>NUCLEOTIDE SEQUENCE [LARGE SCALE GENOMIC DNA]</scope>
    <source>
        <strain evidence="15 16">DSM 3997</strain>
    </source>
</reference>
<dbReference type="Proteomes" id="UP000430345">
    <property type="component" value="Unassembled WGS sequence"/>
</dbReference>
<evidence type="ECO:0000256" key="9">
    <source>
        <dbReference type="ARBA" id="ARBA00047872"/>
    </source>
</evidence>
<dbReference type="InterPro" id="IPR045865">
    <property type="entry name" value="ACT-like_dom_sf"/>
</dbReference>
<keyword evidence="6 11" id="KW-0418">Kinase</keyword>
<protein>
    <recommendedName>
        <fullName evidence="11">Aspartokinase</fullName>
        <ecNumber evidence="11">2.7.2.4</ecNumber>
    </recommendedName>
</protein>
<feature type="binding site" evidence="10">
    <location>
        <begin position="8"/>
        <end position="11"/>
    </location>
    <ligand>
        <name>ATP</name>
        <dbReference type="ChEBI" id="CHEBI:30616"/>
    </ligand>
</feature>
<feature type="binding site" evidence="10">
    <location>
        <position position="52"/>
    </location>
    <ligand>
        <name>substrate</name>
    </ligand>
</feature>
<dbReference type="RefSeq" id="WP_152891981.1">
    <property type="nucleotide sequence ID" value="NZ_WHJC01000402.1"/>
</dbReference>
<feature type="binding site" evidence="10">
    <location>
        <position position="117"/>
    </location>
    <ligand>
        <name>substrate</name>
    </ligand>
</feature>
<dbReference type="EC" id="2.7.2.4" evidence="11"/>
<evidence type="ECO:0000256" key="4">
    <source>
        <dbReference type="ARBA" id="ARBA00022679"/>
    </source>
</evidence>
<evidence type="ECO:0000256" key="7">
    <source>
        <dbReference type="ARBA" id="ARBA00022840"/>
    </source>
</evidence>
<dbReference type="SUPFAM" id="SSF55021">
    <property type="entry name" value="ACT-like"/>
    <property type="match status" value="2"/>
</dbReference>
<dbReference type="EMBL" id="WHJC01000402">
    <property type="protein sequence ID" value="MPQ45024.1"/>
    <property type="molecule type" value="Genomic_DNA"/>
</dbReference>
<evidence type="ECO:0000256" key="8">
    <source>
        <dbReference type="ARBA" id="ARBA00022915"/>
    </source>
</evidence>
<dbReference type="Pfam" id="PF22468">
    <property type="entry name" value="ACT_9"/>
    <property type="match status" value="1"/>
</dbReference>
<dbReference type="OrthoDB" id="9799110at2"/>
<comment type="pathway">
    <text evidence="12">Amino-acid biosynthesis; L-methionine biosynthesis via de novo pathway; L-homoserine from L-aspartate: step 1/3.</text>
</comment>
<evidence type="ECO:0000259" key="13">
    <source>
        <dbReference type="Pfam" id="PF00696"/>
    </source>
</evidence>
<evidence type="ECO:0000256" key="2">
    <source>
        <dbReference type="ARBA" id="ARBA00004766"/>
    </source>
</evidence>
<keyword evidence="12" id="KW-0028">Amino-acid biosynthesis</keyword>
<evidence type="ECO:0000256" key="12">
    <source>
        <dbReference type="RuleBase" id="RU004249"/>
    </source>
</evidence>
<evidence type="ECO:0000259" key="14">
    <source>
        <dbReference type="Pfam" id="PF22468"/>
    </source>
</evidence>
<keyword evidence="5 10" id="KW-0547">Nucleotide-binding</keyword>
<dbReference type="PANTHER" id="PTHR21499">
    <property type="entry name" value="ASPARTATE KINASE"/>
    <property type="match status" value="1"/>
</dbReference>
<dbReference type="InterPro" id="IPR001048">
    <property type="entry name" value="Asp/Glu/Uridylate_kinase"/>
</dbReference>
<comment type="catalytic activity">
    <reaction evidence="9 11">
        <text>L-aspartate + ATP = 4-phospho-L-aspartate + ADP</text>
        <dbReference type="Rhea" id="RHEA:23776"/>
        <dbReference type="ChEBI" id="CHEBI:29991"/>
        <dbReference type="ChEBI" id="CHEBI:30616"/>
        <dbReference type="ChEBI" id="CHEBI:57535"/>
        <dbReference type="ChEBI" id="CHEBI:456216"/>
        <dbReference type="EC" id="2.7.2.4"/>
    </reaction>
</comment>
<dbReference type="InterPro" id="IPR005260">
    <property type="entry name" value="Asp_kin_monofn"/>
</dbReference>
<keyword evidence="8" id="KW-0220">Diaminopimelate biosynthesis</keyword>
<dbReference type="PANTHER" id="PTHR21499:SF67">
    <property type="entry name" value="ASPARTOKINASE 3"/>
    <property type="match status" value="1"/>
</dbReference>
<evidence type="ECO:0000256" key="1">
    <source>
        <dbReference type="ARBA" id="ARBA00003121"/>
    </source>
</evidence>
<feature type="binding site" evidence="10">
    <location>
        <begin position="208"/>
        <end position="209"/>
    </location>
    <ligand>
        <name>ATP</name>
        <dbReference type="ChEBI" id="CHEBI:30616"/>
    </ligand>
</feature>
<evidence type="ECO:0000256" key="10">
    <source>
        <dbReference type="PIRSR" id="PIRSR000726-1"/>
    </source>
</evidence>
<keyword evidence="4 11" id="KW-0808">Transferase</keyword>
<dbReference type="AlphaFoldDB" id="A0A6I1MPM8"/>
<keyword evidence="16" id="KW-1185">Reference proteome</keyword>
<comment type="function">
    <text evidence="1">Catalyzes the phosphorylation of the beta-carboxyl group of aspartic acid with ATP to yield 4-phospho-L-aspartate, which is involved in the branched biosynthetic pathway leading to the biosynthesis of amino acids threonine, isoleucine and methionine.</text>
</comment>
<feature type="binding site" evidence="10">
    <location>
        <position position="219"/>
    </location>
    <ligand>
        <name>ATP</name>
        <dbReference type="ChEBI" id="CHEBI:30616"/>
    </ligand>
</feature>
<dbReference type="InterPro" id="IPR036393">
    <property type="entry name" value="AceGlu_kinase-like_sf"/>
</dbReference>
<dbReference type="FunFam" id="3.30.2130.10:FF:000001">
    <property type="entry name" value="Bifunctional aspartokinase/homoserine dehydrogenase"/>
    <property type="match status" value="1"/>
</dbReference>
<dbReference type="GO" id="GO:0005524">
    <property type="term" value="F:ATP binding"/>
    <property type="evidence" value="ECO:0007669"/>
    <property type="project" value="UniProtKB-KW"/>
</dbReference>
<dbReference type="SUPFAM" id="SSF53633">
    <property type="entry name" value="Carbamate kinase-like"/>
    <property type="match status" value="1"/>
</dbReference>
<dbReference type="GO" id="GO:0009090">
    <property type="term" value="P:homoserine biosynthetic process"/>
    <property type="evidence" value="ECO:0007669"/>
    <property type="project" value="TreeGrafter"/>
</dbReference>
<comment type="similarity">
    <text evidence="3 11">Belongs to the aspartokinase family.</text>
</comment>
<evidence type="ECO:0000256" key="11">
    <source>
        <dbReference type="RuleBase" id="RU003448"/>
    </source>
</evidence>
<name>A0A6I1MPM8_9CLOT</name>